<dbReference type="RefSeq" id="WP_156052482.1">
    <property type="nucleotide sequence ID" value="NZ_JBIRUQ010000016.1"/>
</dbReference>
<protein>
    <recommendedName>
        <fullName evidence="1">Stealth protein CR2 conserved region 2 domain-containing protein</fullName>
    </recommendedName>
</protein>
<dbReference type="InterPro" id="IPR021520">
    <property type="entry name" value="Stealth_CR2"/>
</dbReference>
<accession>A0ABW7TWB6</accession>
<evidence type="ECO:0000313" key="2">
    <source>
        <dbReference type="EMBL" id="MFI1465318.1"/>
    </source>
</evidence>
<sequence length="318" mass="36805">MTRQARPESSETRCRTCRIPLAILSSRLRPARPAPKVQAMDVLYFFKHSPFGDLELKYSLRSVERYMPWARRVVVFGDRPEWLAGPESGIFHVPHEAIAWIGPYRTPVTNWFLMFYLTALLPELDEEYLFCSDDFVLLHDLTPDEARRNRYLQDLATLGNRGTGLWKDSLWRTHDLLKRLGYGTLNYETHTPARFRKQWVLDAYRDLRDFVTEDRWQGAMGITAILSHTQKHHPRPLVHLKAEGSRVGFHGKPPEYDEIVSLASAADARFLNFDDEAFGPDLQRFLAERFPHPCRYERYETPATPTSAVIDTGSVPVS</sequence>
<organism evidence="2 3">
    <name type="scientific">Nocardia carnea</name>
    <dbReference type="NCBI Taxonomy" id="37328"/>
    <lineage>
        <taxon>Bacteria</taxon>
        <taxon>Bacillati</taxon>
        <taxon>Actinomycetota</taxon>
        <taxon>Actinomycetes</taxon>
        <taxon>Mycobacteriales</taxon>
        <taxon>Nocardiaceae</taxon>
        <taxon>Nocardia</taxon>
    </lineage>
</organism>
<name>A0ABW7TWB6_9NOCA</name>
<comment type="caution">
    <text evidence="2">The sequence shown here is derived from an EMBL/GenBank/DDBJ whole genome shotgun (WGS) entry which is preliminary data.</text>
</comment>
<gene>
    <name evidence="2" type="ORF">ACH4WX_31800</name>
</gene>
<proteinExistence type="predicted"/>
<dbReference type="GeneID" id="93503862"/>
<keyword evidence="3" id="KW-1185">Reference proteome</keyword>
<reference evidence="2 3" key="1">
    <citation type="submission" date="2024-10" db="EMBL/GenBank/DDBJ databases">
        <title>The Natural Products Discovery Center: Release of the First 8490 Sequenced Strains for Exploring Actinobacteria Biosynthetic Diversity.</title>
        <authorList>
            <person name="Kalkreuter E."/>
            <person name="Kautsar S.A."/>
            <person name="Yang D."/>
            <person name="Bader C.D."/>
            <person name="Teijaro C.N."/>
            <person name="Fluegel L."/>
            <person name="Davis C.M."/>
            <person name="Simpson J.R."/>
            <person name="Lauterbach L."/>
            <person name="Steele A.D."/>
            <person name="Gui C."/>
            <person name="Meng S."/>
            <person name="Li G."/>
            <person name="Viehrig K."/>
            <person name="Ye F."/>
            <person name="Su P."/>
            <person name="Kiefer A.F."/>
            <person name="Nichols A."/>
            <person name="Cepeda A.J."/>
            <person name="Yan W."/>
            <person name="Fan B."/>
            <person name="Jiang Y."/>
            <person name="Adhikari A."/>
            <person name="Zheng C.-J."/>
            <person name="Schuster L."/>
            <person name="Cowan T.M."/>
            <person name="Smanski M.J."/>
            <person name="Chevrette M.G."/>
            <person name="De Carvalho L.P.S."/>
            <person name="Shen B."/>
        </authorList>
    </citation>
    <scope>NUCLEOTIDE SEQUENCE [LARGE SCALE GENOMIC DNA]</scope>
    <source>
        <strain evidence="2 3">NPDC020568</strain>
    </source>
</reference>
<feature type="domain" description="Stealth protein CR2 conserved region 2" evidence="1">
    <location>
        <begin position="55"/>
        <end position="146"/>
    </location>
</feature>
<dbReference type="Proteomes" id="UP001611263">
    <property type="component" value="Unassembled WGS sequence"/>
</dbReference>
<evidence type="ECO:0000313" key="3">
    <source>
        <dbReference type="Proteomes" id="UP001611263"/>
    </source>
</evidence>
<evidence type="ECO:0000259" key="1">
    <source>
        <dbReference type="Pfam" id="PF11380"/>
    </source>
</evidence>
<dbReference type="EMBL" id="JBIRUQ010000016">
    <property type="protein sequence ID" value="MFI1465318.1"/>
    <property type="molecule type" value="Genomic_DNA"/>
</dbReference>
<dbReference type="Pfam" id="PF11380">
    <property type="entry name" value="Stealth_CR2"/>
    <property type="match status" value="1"/>
</dbReference>